<sequence>MVTLLSNLNTVLSNFSGVNPPSASSYTIGYPDHGAHSSKYFQGPSASTMRPQSSLQMMGWIETLRRGERKISRWQEDPSQRVDPVFESLESSQRHNSTVDDDSALDTDSLTNLPSFLAESAIATKPSLTDESKRIQHSFLGLPPEVRNIVYHYCVDYPNCRDLFNSYYLQIEKRKSDHADTKGKQPISPPENSKAKIQLHTPTVLLLCKKVTREAWSILRTRVFVIDRYAPWIMGHASPLPMTSFISANTLRSIRFIKILITLGASSNAYIVWPMFMDDLLKTMTKHGLIKLRVVFKIQYVRDIEVWDEEMIAYESICDRLQQWEHSTAKRGGLLQFEHWILEGDYAYKHSNQFRSKENYFALQVRRDLLIYDIDPIIRRQPDDQVWALC</sequence>
<organism evidence="1 2">
    <name type="scientific">Seiridium unicorne</name>
    <dbReference type="NCBI Taxonomy" id="138068"/>
    <lineage>
        <taxon>Eukaryota</taxon>
        <taxon>Fungi</taxon>
        <taxon>Dikarya</taxon>
        <taxon>Ascomycota</taxon>
        <taxon>Pezizomycotina</taxon>
        <taxon>Sordariomycetes</taxon>
        <taxon>Xylariomycetidae</taxon>
        <taxon>Amphisphaeriales</taxon>
        <taxon>Sporocadaceae</taxon>
        <taxon>Seiridium</taxon>
    </lineage>
</organism>
<proteinExistence type="predicted"/>
<accession>A0ABR2V6V5</accession>
<gene>
    <name evidence="1" type="ORF">SUNI508_04709</name>
</gene>
<name>A0ABR2V6V5_9PEZI</name>
<dbReference type="Proteomes" id="UP001408356">
    <property type="component" value="Unassembled WGS sequence"/>
</dbReference>
<dbReference type="EMBL" id="JARVKF010000113">
    <property type="protein sequence ID" value="KAK9422353.1"/>
    <property type="molecule type" value="Genomic_DNA"/>
</dbReference>
<comment type="caution">
    <text evidence="1">The sequence shown here is derived from an EMBL/GenBank/DDBJ whole genome shotgun (WGS) entry which is preliminary data.</text>
</comment>
<reference evidence="1 2" key="1">
    <citation type="journal article" date="2024" name="J. Plant Pathol.">
        <title>Sequence and assembly of the genome of Seiridium unicorne, isolate CBS 538.82, causal agent of cypress canker disease.</title>
        <authorList>
            <person name="Scali E."/>
            <person name="Rocca G.D."/>
            <person name="Danti R."/>
            <person name="Garbelotto M."/>
            <person name="Barberini S."/>
            <person name="Baroncelli R."/>
            <person name="Emiliani G."/>
        </authorList>
    </citation>
    <scope>NUCLEOTIDE SEQUENCE [LARGE SCALE GENOMIC DNA]</scope>
    <source>
        <strain evidence="1 2">BM-138-508</strain>
    </source>
</reference>
<protein>
    <submittedName>
        <fullName evidence="1">Uncharacterized protein</fullName>
    </submittedName>
</protein>
<evidence type="ECO:0000313" key="2">
    <source>
        <dbReference type="Proteomes" id="UP001408356"/>
    </source>
</evidence>
<keyword evidence="2" id="KW-1185">Reference proteome</keyword>
<evidence type="ECO:0000313" key="1">
    <source>
        <dbReference type="EMBL" id="KAK9422353.1"/>
    </source>
</evidence>